<dbReference type="Proteomes" id="UP001597510">
    <property type="component" value="Unassembled WGS sequence"/>
</dbReference>
<accession>A0ABW5J508</accession>
<organism evidence="1 2">
    <name type="scientific">Emticicia soli</name>
    <dbReference type="NCBI Taxonomy" id="2027878"/>
    <lineage>
        <taxon>Bacteria</taxon>
        <taxon>Pseudomonadati</taxon>
        <taxon>Bacteroidota</taxon>
        <taxon>Cytophagia</taxon>
        <taxon>Cytophagales</taxon>
        <taxon>Leadbetterellaceae</taxon>
        <taxon>Emticicia</taxon>
    </lineage>
</organism>
<dbReference type="EMBL" id="JBHULC010000008">
    <property type="protein sequence ID" value="MFD2521114.1"/>
    <property type="molecule type" value="Genomic_DNA"/>
</dbReference>
<name>A0ABW5J508_9BACT</name>
<keyword evidence="2" id="KW-1185">Reference proteome</keyword>
<gene>
    <name evidence="1" type="ORF">ACFSR2_09485</name>
</gene>
<protein>
    <submittedName>
        <fullName evidence="1">Uncharacterized protein</fullName>
    </submittedName>
</protein>
<proteinExistence type="predicted"/>
<sequence length="150" mass="17544">MYYPIPSTQQEFNHIVEGFRARTLPAKEWTHEAHLITGLWHVAELGYENALAEMRLNIPVYNESTGGMNTDSSGYHDTITVFWLWLLNEFWEKYSVGARSFEQVCNQFLQSKYADRTNAFIFYSKDYLFTTKARLANVEPDIQPLDFSKI</sequence>
<dbReference type="RefSeq" id="WP_340234784.1">
    <property type="nucleotide sequence ID" value="NZ_JBBEWC010000003.1"/>
</dbReference>
<comment type="caution">
    <text evidence="1">The sequence shown here is derived from an EMBL/GenBank/DDBJ whole genome shotgun (WGS) entry which is preliminary data.</text>
</comment>
<reference evidence="2" key="1">
    <citation type="journal article" date="2019" name="Int. J. Syst. Evol. Microbiol.">
        <title>The Global Catalogue of Microorganisms (GCM) 10K type strain sequencing project: providing services to taxonomists for standard genome sequencing and annotation.</title>
        <authorList>
            <consortium name="The Broad Institute Genomics Platform"/>
            <consortium name="The Broad Institute Genome Sequencing Center for Infectious Disease"/>
            <person name="Wu L."/>
            <person name="Ma J."/>
        </authorList>
    </citation>
    <scope>NUCLEOTIDE SEQUENCE [LARGE SCALE GENOMIC DNA]</scope>
    <source>
        <strain evidence="2">KCTC 52344</strain>
    </source>
</reference>
<evidence type="ECO:0000313" key="2">
    <source>
        <dbReference type="Proteomes" id="UP001597510"/>
    </source>
</evidence>
<evidence type="ECO:0000313" key="1">
    <source>
        <dbReference type="EMBL" id="MFD2521114.1"/>
    </source>
</evidence>